<dbReference type="PANTHER" id="PTHR33498">
    <property type="entry name" value="TRANSPOSASE FOR INSERTION SEQUENCE ELEMENT IS1557"/>
    <property type="match status" value="1"/>
</dbReference>
<dbReference type="AlphaFoldDB" id="A0A7H8TQW9"/>
<protein>
    <submittedName>
        <fullName evidence="2">Transposase</fullName>
    </submittedName>
</protein>
<organism evidence="2 3">
    <name type="scientific">Streptomyces chartreusis</name>
    <dbReference type="NCBI Taxonomy" id="1969"/>
    <lineage>
        <taxon>Bacteria</taxon>
        <taxon>Bacillati</taxon>
        <taxon>Actinomycetota</taxon>
        <taxon>Actinomycetes</taxon>
        <taxon>Kitasatosporales</taxon>
        <taxon>Streptomycetaceae</taxon>
        <taxon>Streptomyces</taxon>
    </lineage>
</organism>
<feature type="domain" description="Transposase IS204/IS1001/IS1096/IS1165 DDE" evidence="1">
    <location>
        <begin position="30"/>
        <end position="105"/>
    </location>
</feature>
<dbReference type="Proteomes" id="UP000509418">
    <property type="component" value="Chromosome"/>
</dbReference>
<proteinExistence type="predicted"/>
<sequence length="106" mass="12008">MLTRLYNRLVLSSTTLSSTKRRRSQPYANDQLKINSGRQYGIFLVDIETGRSVDVVRDCSTATFAAWLTDHPGVEIVWRDRATAYTNAIKEAGPPALEIADRWHLL</sequence>
<keyword evidence="3" id="KW-1185">Reference proteome</keyword>
<reference evidence="2 3" key="1">
    <citation type="submission" date="2020-06" db="EMBL/GenBank/DDBJ databases">
        <title>Genome mining for natural products.</title>
        <authorList>
            <person name="Zhang B."/>
            <person name="Shi J."/>
            <person name="Ge H."/>
        </authorList>
    </citation>
    <scope>NUCLEOTIDE SEQUENCE [LARGE SCALE GENOMIC DNA]</scope>
    <source>
        <strain evidence="2 3">NA02069</strain>
    </source>
</reference>
<gene>
    <name evidence="2" type="ORF">HUT05_00585</name>
</gene>
<dbReference type="InterPro" id="IPR047951">
    <property type="entry name" value="Transpos_ISL3"/>
</dbReference>
<evidence type="ECO:0000259" key="1">
    <source>
        <dbReference type="Pfam" id="PF01610"/>
    </source>
</evidence>
<dbReference type="PANTHER" id="PTHR33498:SF1">
    <property type="entry name" value="TRANSPOSASE FOR INSERTION SEQUENCE ELEMENT IS1557"/>
    <property type="match status" value="1"/>
</dbReference>
<evidence type="ECO:0000313" key="2">
    <source>
        <dbReference type="EMBL" id="QKZ24550.1"/>
    </source>
</evidence>
<dbReference type="Pfam" id="PF01610">
    <property type="entry name" value="DDE_Tnp_ISL3"/>
    <property type="match status" value="1"/>
</dbReference>
<evidence type="ECO:0000313" key="3">
    <source>
        <dbReference type="Proteomes" id="UP000509418"/>
    </source>
</evidence>
<dbReference type="InterPro" id="IPR002560">
    <property type="entry name" value="Transposase_DDE"/>
</dbReference>
<name>A0A7H8TQW9_STRCX</name>
<dbReference type="EMBL" id="CP056041">
    <property type="protein sequence ID" value="QKZ24550.1"/>
    <property type="molecule type" value="Genomic_DNA"/>
</dbReference>
<accession>A0A7H8TQW9</accession>
<dbReference type="RefSeq" id="WP_176578992.1">
    <property type="nucleotide sequence ID" value="NZ_CBDRGH010000085.1"/>
</dbReference>